<reference evidence="3" key="1">
    <citation type="journal article" date="2020" name="Nat. Commun.">
        <title>Genome assembly of wild tea tree DASZ reveals pedigree and selection history of tea varieties.</title>
        <authorList>
            <person name="Zhang W."/>
            <person name="Zhang Y."/>
            <person name="Qiu H."/>
            <person name="Guo Y."/>
            <person name="Wan H."/>
            <person name="Zhang X."/>
            <person name="Scossa F."/>
            <person name="Alseekh S."/>
            <person name="Zhang Q."/>
            <person name="Wang P."/>
            <person name="Xu L."/>
            <person name="Schmidt M.H."/>
            <person name="Jia X."/>
            <person name="Li D."/>
            <person name="Zhu A."/>
            <person name="Guo F."/>
            <person name="Chen W."/>
            <person name="Ni D."/>
            <person name="Usadel B."/>
            <person name="Fernie A.R."/>
            <person name="Wen W."/>
        </authorList>
    </citation>
    <scope>NUCLEOTIDE SEQUENCE [LARGE SCALE GENOMIC DNA]</scope>
    <source>
        <strain evidence="3">cv. G240</strain>
    </source>
</reference>
<sequence>MFRREGLKLEQRIFTQTYEHRVVPLHIDLKIRPKYLPLCRSLPILDSSAKHKQELENLTLTTQPFKTMKFFILAIIQYLKKSVLYLLAHGGWLMVLCTFVVLLGILLVTIDGPHEKHVEELRQYFQFGLWWVALGVASSIGLGSGLHTFVLYLGPHIALFTIKAMQCGRVDIKSAPYDTIQLKRGPFVACKGLLRIWSPIIFIFTWFTAYCLRYVYELARISGSRLDAMEELDASSTEDNGVLPTHLTQIKRWFLSHAQYLNFFTILVLASTVFIISVCNNQLLDWIENELIWMLSFVPGLASVLPNLISNLHAMRAKYMATPAPMPSNIKVKKWDLSFTALWNTIVWLMIMNFFVKIVTSTAQRYLKKQQEMELASRQSNDQLS</sequence>
<evidence type="ECO:0000256" key="1">
    <source>
        <dbReference type="SAM" id="Phobius"/>
    </source>
</evidence>
<keyword evidence="1" id="KW-1133">Transmembrane helix</keyword>
<proteinExistence type="predicted"/>
<feature type="transmembrane region" description="Helical" evidence="1">
    <location>
        <begin position="130"/>
        <end position="153"/>
    </location>
</feature>
<reference evidence="2 3" key="2">
    <citation type="submission" date="2020-07" db="EMBL/GenBank/DDBJ databases">
        <title>Genome assembly of wild tea tree DASZ reveals pedigree and selection history of tea varieties.</title>
        <authorList>
            <person name="Zhang W."/>
        </authorList>
    </citation>
    <scope>NUCLEOTIDE SEQUENCE [LARGE SCALE GENOMIC DNA]</scope>
    <source>
        <strain evidence="3">cv. G240</strain>
        <tissue evidence="2">Leaf</tissue>
    </source>
</reference>
<feature type="transmembrane region" description="Helical" evidence="1">
    <location>
        <begin position="83"/>
        <end position="110"/>
    </location>
</feature>
<dbReference type="EMBL" id="JACBKZ010000009">
    <property type="protein sequence ID" value="KAF5941650.1"/>
    <property type="molecule type" value="Genomic_DNA"/>
</dbReference>
<gene>
    <name evidence="2" type="ORF">HYC85_019292</name>
</gene>
<name>A0A7J7GLS9_CAMSI</name>
<organism evidence="2 3">
    <name type="scientific">Camellia sinensis</name>
    <name type="common">Tea plant</name>
    <name type="synonym">Thea sinensis</name>
    <dbReference type="NCBI Taxonomy" id="4442"/>
    <lineage>
        <taxon>Eukaryota</taxon>
        <taxon>Viridiplantae</taxon>
        <taxon>Streptophyta</taxon>
        <taxon>Embryophyta</taxon>
        <taxon>Tracheophyta</taxon>
        <taxon>Spermatophyta</taxon>
        <taxon>Magnoliopsida</taxon>
        <taxon>eudicotyledons</taxon>
        <taxon>Gunneridae</taxon>
        <taxon>Pentapetalae</taxon>
        <taxon>asterids</taxon>
        <taxon>Ericales</taxon>
        <taxon>Theaceae</taxon>
        <taxon>Camellia</taxon>
    </lineage>
</organism>
<evidence type="ECO:0008006" key="4">
    <source>
        <dbReference type="Google" id="ProtNLM"/>
    </source>
</evidence>
<accession>A0A7J7GLS9</accession>
<comment type="caution">
    <text evidence="2">The sequence shown here is derived from an EMBL/GenBank/DDBJ whole genome shotgun (WGS) entry which is preliminary data.</text>
</comment>
<evidence type="ECO:0000313" key="2">
    <source>
        <dbReference type="EMBL" id="KAF5941650.1"/>
    </source>
</evidence>
<dbReference type="AlphaFoldDB" id="A0A7J7GLS9"/>
<protein>
    <recommendedName>
        <fullName evidence="4">Vacuole membrane protein KMS1</fullName>
    </recommendedName>
</protein>
<dbReference type="Proteomes" id="UP000593564">
    <property type="component" value="Unassembled WGS sequence"/>
</dbReference>
<feature type="transmembrane region" description="Helical" evidence="1">
    <location>
        <begin position="193"/>
        <end position="216"/>
    </location>
</feature>
<keyword evidence="1" id="KW-0812">Transmembrane</keyword>
<feature type="transmembrane region" description="Helical" evidence="1">
    <location>
        <begin position="291"/>
        <end position="309"/>
    </location>
</feature>
<evidence type="ECO:0000313" key="3">
    <source>
        <dbReference type="Proteomes" id="UP000593564"/>
    </source>
</evidence>
<feature type="transmembrane region" description="Helical" evidence="1">
    <location>
        <begin position="341"/>
        <end position="360"/>
    </location>
</feature>
<keyword evidence="1" id="KW-0472">Membrane</keyword>
<keyword evidence="3" id="KW-1185">Reference proteome</keyword>
<feature type="transmembrane region" description="Helical" evidence="1">
    <location>
        <begin position="260"/>
        <end position="279"/>
    </location>
</feature>